<name>A0A0M0A9V5_CLOBO</name>
<evidence type="ECO:0000313" key="5">
    <source>
        <dbReference type="Proteomes" id="UP000486903"/>
    </source>
</evidence>
<dbReference type="Pfam" id="PF00005">
    <property type="entry name" value="ABC_tran"/>
    <property type="match status" value="1"/>
</dbReference>
<dbReference type="PROSITE" id="PS50893">
    <property type="entry name" value="ABC_TRANSPORTER_2"/>
    <property type="match status" value="1"/>
</dbReference>
<dbReference type="SUPFAM" id="SSF52540">
    <property type="entry name" value="P-loop containing nucleoside triphosphate hydrolases"/>
    <property type="match status" value="1"/>
</dbReference>
<dbReference type="EMBL" id="SXFB01000013">
    <property type="protein sequence ID" value="NFV27336.1"/>
    <property type="molecule type" value="Genomic_DNA"/>
</dbReference>
<dbReference type="GO" id="GO:0005524">
    <property type="term" value="F:ATP binding"/>
    <property type="evidence" value="ECO:0007669"/>
    <property type="project" value="UniProtKB-KW"/>
</dbReference>
<dbReference type="CDD" id="cd03230">
    <property type="entry name" value="ABC_DR_subfamily_A"/>
    <property type="match status" value="1"/>
</dbReference>
<evidence type="ECO:0000256" key="2">
    <source>
        <dbReference type="ARBA" id="ARBA00022741"/>
    </source>
</evidence>
<dbReference type="GO" id="GO:0016887">
    <property type="term" value="F:ATP hydrolysis activity"/>
    <property type="evidence" value="ECO:0007669"/>
    <property type="project" value="InterPro"/>
</dbReference>
<dbReference type="InterPro" id="IPR003593">
    <property type="entry name" value="AAA+_ATPase"/>
</dbReference>
<keyword evidence="2" id="KW-0547">Nucleotide-binding</keyword>
<sequence length="234" mass="26325">MNNTPILECKNLVKNYGGKQALKGIDLTINRGRIVGLLGPNGSGKSTLIKLANSLLTPNSGEILINGNKPGVETKKIVSYLPERTYLNDWMKVSDIINLFKDFYKDFNSDKAYDMLKNLNINPNDKLKTMSKGTKEKVQLILVMSREAELYFLDEPIAGVDPAARDYILNTIINNYNENATVIISTHLISDIEQVLDDVVFISYGEIYLTKSVDEIREEHGKSVDALFREVFKC</sequence>
<keyword evidence="3 4" id="KW-0067">ATP-binding</keyword>
<dbReference type="AlphaFoldDB" id="A0A0M0A9V5"/>
<accession>A0A0M0A9V5</accession>
<gene>
    <name evidence="4" type="ORF">FDG31_14375</name>
</gene>
<organism evidence="4 5">
    <name type="scientific">Clostridium botulinum</name>
    <dbReference type="NCBI Taxonomy" id="1491"/>
    <lineage>
        <taxon>Bacteria</taxon>
        <taxon>Bacillati</taxon>
        <taxon>Bacillota</taxon>
        <taxon>Clostridia</taxon>
        <taxon>Eubacteriales</taxon>
        <taxon>Clostridiaceae</taxon>
        <taxon>Clostridium</taxon>
    </lineage>
</organism>
<evidence type="ECO:0000256" key="3">
    <source>
        <dbReference type="ARBA" id="ARBA00022840"/>
    </source>
</evidence>
<evidence type="ECO:0000256" key="1">
    <source>
        <dbReference type="ARBA" id="ARBA00022448"/>
    </source>
</evidence>
<reference evidence="4 5" key="1">
    <citation type="submission" date="2019-04" db="EMBL/GenBank/DDBJ databases">
        <title>Genome sequencing of Clostridium botulinum Groups I-IV and Clostridium butyricum.</title>
        <authorList>
            <person name="Brunt J."/>
            <person name="Van Vliet A.H.M."/>
            <person name="Stringer S.C."/>
            <person name="Carter A.T."/>
            <person name="Peck M.W."/>
        </authorList>
    </citation>
    <scope>NUCLEOTIDE SEQUENCE [LARGE SCALE GENOMIC DNA]</scope>
    <source>
        <strain evidence="4 5">BL81</strain>
    </source>
</reference>
<dbReference type="InterPro" id="IPR027417">
    <property type="entry name" value="P-loop_NTPase"/>
</dbReference>
<evidence type="ECO:0000313" key="4">
    <source>
        <dbReference type="EMBL" id="NFV27336.1"/>
    </source>
</evidence>
<dbReference type="InterPro" id="IPR051782">
    <property type="entry name" value="ABC_Transporter_VariousFunc"/>
</dbReference>
<proteinExistence type="predicted"/>
<dbReference type="InterPro" id="IPR003439">
    <property type="entry name" value="ABC_transporter-like_ATP-bd"/>
</dbReference>
<protein>
    <submittedName>
        <fullName evidence="4">ABC transporter ATP-binding protein</fullName>
    </submittedName>
</protein>
<dbReference type="Proteomes" id="UP000486903">
    <property type="component" value="Unassembled WGS sequence"/>
</dbReference>
<dbReference type="RefSeq" id="WP_003373054.1">
    <property type="nucleotide sequence ID" value="NZ_JACBBA010000005.1"/>
</dbReference>
<dbReference type="Gene3D" id="3.40.50.300">
    <property type="entry name" value="P-loop containing nucleotide triphosphate hydrolases"/>
    <property type="match status" value="1"/>
</dbReference>
<dbReference type="PANTHER" id="PTHR42939:SF1">
    <property type="entry name" value="ABC TRANSPORTER ATP-BINDING PROTEIN ALBC-RELATED"/>
    <property type="match status" value="1"/>
</dbReference>
<keyword evidence="1" id="KW-0813">Transport</keyword>
<comment type="caution">
    <text evidence="4">The sequence shown here is derived from an EMBL/GenBank/DDBJ whole genome shotgun (WGS) entry which is preliminary data.</text>
</comment>
<dbReference type="SMART" id="SM00382">
    <property type="entry name" value="AAA"/>
    <property type="match status" value="1"/>
</dbReference>
<dbReference type="PANTHER" id="PTHR42939">
    <property type="entry name" value="ABC TRANSPORTER ATP-BINDING PROTEIN ALBC-RELATED"/>
    <property type="match status" value="1"/>
</dbReference>